<proteinExistence type="predicted"/>
<sequence length="63" mass="7245">MLEDNPKDYSKHYFGDDIQANSDVQIWSPSQWLLRFISQQGTNRDSISNIHALAVMAFRSGFP</sequence>
<gene>
    <name evidence="1" type="ORF">PCAMFM013_S007g000089</name>
</gene>
<organism evidence="1 2">
    <name type="scientific">Penicillium camemberti (strain FM 013)</name>
    <dbReference type="NCBI Taxonomy" id="1429867"/>
    <lineage>
        <taxon>Eukaryota</taxon>
        <taxon>Fungi</taxon>
        <taxon>Dikarya</taxon>
        <taxon>Ascomycota</taxon>
        <taxon>Pezizomycotina</taxon>
        <taxon>Eurotiomycetes</taxon>
        <taxon>Eurotiomycetidae</taxon>
        <taxon>Eurotiales</taxon>
        <taxon>Aspergillaceae</taxon>
        <taxon>Penicillium</taxon>
    </lineage>
</organism>
<evidence type="ECO:0000313" key="2">
    <source>
        <dbReference type="Proteomes" id="UP000053732"/>
    </source>
</evidence>
<accession>A0A0G4P6Z7</accession>
<dbReference type="AlphaFoldDB" id="A0A0G4P6Z7"/>
<protein>
    <submittedName>
        <fullName evidence="1">Str. FM013</fullName>
    </submittedName>
</protein>
<dbReference type="EMBL" id="HG793140">
    <property type="protein sequence ID" value="CRL22108.1"/>
    <property type="molecule type" value="Genomic_DNA"/>
</dbReference>
<keyword evidence="2" id="KW-1185">Reference proteome</keyword>
<name>A0A0G4P6Z7_PENC3</name>
<dbReference type="Proteomes" id="UP000053732">
    <property type="component" value="Unassembled WGS sequence"/>
</dbReference>
<reference evidence="1 2" key="1">
    <citation type="journal article" date="2014" name="Nat. Commun.">
        <title>Multiple recent horizontal transfers of a large genomic region in cheese making fungi.</title>
        <authorList>
            <person name="Cheeseman K."/>
            <person name="Ropars J."/>
            <person name="Renault P."/>
            <person name="Dupont J."/>
            <person name="Gouzy J."/>
            <person name="Branca A."/>
            <person name="Abraham A.L."/>
            <person name="Ceppi M."/>
            <person name="Conseiller E."/>
            <person name="Debuchy R."/>
            <person name="Malagnac F."/>
            <person name="Goarin A."/>
            <person name="Silar P."/>
            <person name="Lacoste S."/>
            <person name="Sallet E."/>
            <person name="Bensimon A."/>
            <person name="Giraud T."/>
            <person name="Brygoo Y."/>
        </authorList>
    </citation>
    <scope>NUCLEOTIDE SEQUENCE [LARGE SCALE GENOMIC DNA]</scope>
    <source>
        <strain evidence="2">FM 013</strain>
    </source>
</reference>
<evidence type="ECO:0000313" key="1">
    <source>
        <dbReference type="EMBL" id="CRL22108.1"/>
    </source>
</evidence>